<name>A0A1Y2HJ92_9FUNG</name>
<proteinExistence type="predicted"/>
<evidence type="ECO:0000313" key="2">
    <source>
        <dbReference type="Proteomes" id="UP000193411"/>
    </source>
</evidence>
<dbReference type="Proteomes" id="UP000193411">
    <property type="component" value="Unassembled WGS sequence"/>
</dbReference>
<sequence>MLGCLKMQVILLSFLSRLRTRFSFLTLAVVLVAIPTFQSERGLTCARRWLSMAMKCIIVRTRNTTGSASTEASLN</sequence>
<accession>A0A1Y2HJ92</accession>
<comment type="caution">
    <text evidence="1">The sequence shown here is derived from an EMBL/GenBank/DDBJ whole genome shotgun (WGS) entry which is preliminary data.</text>
</comment>
<dbReference type="EMBL" id="MCFL01000032">
    <property type="protein sequence ID" value="ORZ33931.1"/>
    <property type="molecule type" value="Genomic_DNA"/>
</dbReference>
<gene>
    <name evidence="1" type="ORF">BCR44DRAFT_204620</name>
</gene>
<keyword evidence="2" id="KW-1185">Reference proteome</keyword>
<protein>
    <submittedName>
        <fullName evidence="1">Uncharacterized protein</fullName>
    </submittedName>
</protein>
<dbReference type="AlphaFoldDB" id="A0A1Y2HJ92"/>
<reference evidence="1 2" key="1">
    <citation type="submission" date="2016-07" db="EMBL/GenBank/DDBJ databases">
        <title>Pervasive Adenine N6-methylation of Active Genes in Fungi.</title>
        <authorList>
            <consortium name="DOE Joint Genome Institute"/>
            <person name="Mondo S.J."/>
            <person name="Dannebaum R.O."/>
            <person name="Kuo R.C."/>
            <person name="Labutti K."/>
            <person name="Haridas S."/>
            <person name="Kuo A."/>
            <person name="Salamov A."/>
            <person name="Ahrendt S.R."/>
            <person name="Lipzen A."/>
            <person name="Sullivan W."/>
            <person name="Andreopoulos W.B."/>
            <person name="Clum A."/>
            <person name="Lindquist E."/>
            <person name="Daum C."/>
            <person name="Ramamoorthy G.K."/>
            <person name="Gryganskyi A."/>
            <person name="Culley D."/>
            <person name="Magnuson J.K."/>
            <person name="James T.Y."/>
            <person name="O'Malley M.A."/>
            <person name="Stajich J.E."/>
            <person name="Spatafora J.W."/>
            <person name="Visel A."/>
            <person name="Grigoriev I.V."/>
        </authorList>
    </citation>
    <scope>NUCLEOTIDE SEQUENCE [LARGE SCALE GENOMIC DNA]</scope>
    <source>
        <strain evidence="1 2">PL171</strain>
    </source>
</reference>
<evidence type="ECO:0000313" key="1">
    <source>
        <dbReference type="EMBL" id="ORZ33931.1"/>
    </source>
</evidence>
<organism evidence="1 2">
    <name type="scientific">Catenaria anguillulae PL171</name>
    <dbReference type="NCBI Taxonomy" id="765915"/>
    <lineage>
        <taxon>Eukaryota</taxon>
        <taxon>Fungi</taxon>
        <taxon>Fungi incertae sedis</taxon>
        <taxon>Blastocladiomycota</taxon>
        <taxon>Blastocladiomycetes</taxon>
        <taxon>Blastocladiales</taxon>
        <taxon>Catenariaceae</taxon>
        <taxon>Catenaria</taxon>
    </lineage>
</organism>